<proteinExistence type="predicted"/>
<dbReference type="PANTHER" id="PTHR10937">
    <property type="entry name" value="GLUCOSAMINE--FRUCTOSE-6-PHOSPHATE AMINOTRANSFERASE, ISOMERIZING"/>
    <property type="match status" value="1"/>
</dbReference>
<evidence type="ECO:0000313" key="2">
    <source>
        <dbReference type="EMBL" id="MBC5581403.1"/>
    </source>
</evidence>
<organism evidence="2 3">
    <name type="scientific">Anaerofilum hominis</name>
    <dbReference type="NCBI Taxonomy" id="2763016"/>
    <lineage>
        <taxon>Bacteria</taxon>
        <taxon>Bacillati</taxon>
        <taxon>Bacillota</taxon>
        <taxon>Clostridia</taxon>
        <taxon>Eubacteriales</taxon>
        <taxon>Oscillospiraceae</taxon>
        <taxon>Anaerofilum</taxon>
    </lineage>
</organism>
<evidence type="ECO:0000259" key="1">
    <source>
        <dbReference type="PROSITE" id="PS51464"/>
    </source>
</evidence>
<dbReference type="Gene3D" id="3.40.50.10490">
    <property type="entry name" value="Glucose-6-phosphate isomerase like protein, domain 1"/>
    <property type="match status" value="1"/>
</dbReference>
<evidence type="ECO:0000313" key="3">
    <source>
        <dbReference type="Proteomes" id="UP000659630"/>
    </source>
</evidence>
<accession>A0A923I6W5</accession>
<feature type="domain" description="SIS" evidence="1">
    <location>
        <begin position="36"/>
        <end position="182"/>
    </location>
</feature>
<keyword evidence="3" id="KW-1185">Reference proteome</keyword>
<dbReference type="EMBL" id="JACONZ010000002">
    <property type="protein sequence ID" value="MBC5581403.1"/>
    <property type="molecule type" value="Genomic_DNA"/>
</dbReference>
<dbReference type="Pfam" id="PF01380">
    <property type="entry name" value="SIS"/>
    <property type="match status" value="1"/>
</dbReference>
<gene>
    <name evidence="2" type="ORF">H8S23_07755</name>
</gene>
<name>A0A923I6W5_9FIRM</name>
<dbReference type="GO" id="GO:0097367">
    <property type="term" value="F:carbohydrate derivative binding"/>
    <property type="evidence" value="ECO:0007669"/>
    <property type="project" value="InterPro"/>
</dbReference>
<dbReference type="PANTHER" id="PTHR10937:SF8">
    <property type="entry name" value="AMINOTRANSFERASE-RELATED"/>
    <property type="match status" value="1"/>
</dbReference>
<dbReference type="RefSeq" id="WP_186887757.1">
    <property type="nucleotide sequence ID" value="NZ_JACONZ010000002.1"/>
</dbReference>
<dbReference type="Proteomes" id="UP000659630">
    <property type="component" value="Unassembled WGS sequence"/>
</dbReference>
<dbReference type="GO" id="GO:1901135">
    <property type="term" value="P:carbohydrate derivative metabolic process"/>
    <property type="evidence" value="ECO:0007669"/>
    <property type="project" value="InterPro"/>
</dbReference>
<dbReference type="AlphaFoldDB" id="A0A923I6W5"/>
<comment type="caution">
    <text evidence="2">The sequence shown here is derived from an EMBL/GenBank/DDBJ whole genome shotgun (WGS) entry which is preliminary data.</text>
</comment>
<reference evidence="2" key="1">
    <citation type="submission" date="2020-08" db="EMBL/GenBank/DDBJ databases">
        <title>Genome public.</title>
        <authorList>
            <person name="Liu C."/>
            <person name="Sun Q."/>
        </authorList>
    </citation>
    <scope>NUCLEOTIDE SEQUENCE</scope>
    <source>
        <strain evidence="2">BX8</strain>
    </source>
</reference>
<protein>
    <submittedName>
        <fullName evidence="2">SIS domain-containing protein</fullName>
    </submittedName>
</protein>
<sequence>MKQNYDNPLRRQCFDLVRLAPAQFDLAREALLGLEPEKRLAHIRRVIVTGCGDSYLAAAEAREVFKHYLRGTGCRMEAVRAIEAARYLPLDENASDTLLIAISASGGPARIAEILQRGKRHGCLTMALTNNGASRAGTTADLAYVTNTPEFPDRMPGLRSYLASMMGLFVLAAVLGEVKSGKTGLCDELRAELEAYNGRFAAALDQMDDSAYAAACTMKDSKGFEVCADGPLFSCGEFISAKYAEVSGDKCTVVDSENFWHVNSIMMPQNAYGTIDYVVSDERNCERMAQTISGQVEKLGRKVLVVADKPAAELGVTAPVMECILPVPAPQFRFLLPLYAFVPGSLVAGYHTALIEEPYFRGGGKFFDPSINTLGTNEIRVL</sequence>
<dbReference type="PROSITE" id="PS51464">
    <property type="entry name" value="SIS"/>
    <property type="match status" value="1"/>
</dbReference>
<dbReference type="SUPFAM" id="SSF53697">
    <property type="entry name" value="SIS domain"/>
    <property type="match status" value="1"/>
</dbReference>
<dbReference type="InterPro" id="IPR046348">
    <property type="entry name" value="SIS_dom_sf"/>
</dbReference>
<dbReference type="InterPro" id="IPR001347">
    <property type="entry name" value="SIS_dom"/>
</dbReference>